<feature type="transmembrane region" description="Helical" evidence="7">
    <location>
        <begin position="117"/>
        <end position="138"/>
    </location>
</feature>
<keyword evidence="3" id="KW-1003">Cell membrane</keyword>
<feature type="domain" description="ABC transmembrane type-1" evidence="8">
    <location>
        <begin position="81"/>
        <end position="271"/>
    </location>
</feature>
<dbReference type="InterPro" id="IPR035906">
    <property type="entry name" value="MetI-like_sf"/>
</dbReference>
<keyword evidence="5 7" id="KW-1133">Transmembrane helix</keyword>
<sequence>MRDATSSDQSLNWHKILGQAGPYLVLGLFVVWTLVPIIWMVLSSLKIRSGMFQMPPQLIFEPTLQYYAELLFGANPLTKYLLNSIVVAVASAVVAVSLGTLGGYGLSRIRMRGKKHFAFWIISTRMAPIAVVILPLYFLYQYAGLLNTRIGLVIAYTTFNLPFAIWLMRSFFDEVPEALEEAARIDGATHWQAFYKVALPLVLPGMGATAIISIVFAWNDFLFALIFTNSETQTVPVAAAQLVTQTGTLWGQVMAIGVVILTPMVLFGLIVKNYLVSGLTMGAMKQ</sequence>
<evidence type="ECO:0000313" key="10">
    <source>
        <dbReference type="Proteomes" id="UP000183275"/>
    </source>
</evidence>
<evidence type="ECO:0000256" key="3">
    <source>
        <dbReference type="ARBA" id="ARBA00022475"/>
    </source>
</evidence>
<accession>A0A1I0P9Q4</accession>
<dbReference type="EMBL" id="FOIS01000003">
    <property type="protein sequence ID" value="SEW10961.1"/>
    <property type="molecule type" value="Genomic_DNA"/>
</dbReference>
<gene>
    <name evidence="9" type="ORF">SAMN05216285_2307</name>
</gene>
<dbReference type="PANTHER" id="PTHR32243:SF18">
    <property type="entry name" value="INNER MEMBRANE ABC TRANSPORTER PERMEASE PROTEIN YCJP"/>
    <property type="match status" value="1"/>
</dbReference>
<evidence type="ECO:0000313" key="9">
    <source>
        <dbReference type="EMBL" id="SEW10961.1"/>
    </source>
</evidence>
<evidence type="ECO:0000259" key="8">
    <source>
        <dbReference type="PROSITE" id="PS50928"/>
    </source>
</evidence>
<organism evidence="9 10">
    <name type="scientific">Natrinema salifodinae</name>
    <dbReference type="NCBI Taxonomy" id="1202768"/>
    <lineage>
        <taxon>Archaea</taxon>
        <taxon>Methanobacteriati</taxon>
        <taxon>Methanobacteriota</taxon>
        <taxon>Stenosarchaea group</taxon>
        <taxon>Halobacteria</taxon>
        <taxon>Halobacteriales</taxon>
        <taxon>Natrialbaceae</taxon>
        <taxon>Natrinema</taxon>
    </lineage>
</organism>
<dbReference type="InterPro" id="IPR050901">
    <property type="entry name" value="BP-dep_ABC_trans_perm"/>
</dbReference>
<dbReference type="eggNOG" id="arCOG00159">
    <property type="taxonomic scope" value="Archaea"/>
</dbReference>
<comment type="subcellular location">
    <subcellularLocation>
        <location evidence="1 7">Cell membrane</location>
        <topology evidence="1 7">Multi-pass membrane protein</topology>
    </subcellularLocation>
</comment>
<protein>
    <submittedName>
        <fullName evidence="9">Carbohydrate ABC transporter membrane protein 2, CUT1 family</fullName>
    </submittedName>
</protein>
<feature type="transmembrane region" description="Helical" evidence="7">
    <location>
        <begin position="80"/>
        <end position="105"/>
    </location>
</feature>
<dbReference type="Gene3D" id="1.10.3720.10">
    <property type="entry name" value="MetI-like"/>
    <property type="match status" value="1"/>
</dbReference>
<name>A0A1I0P9Q4_9EURY</name>
<feature type="transmembrane region" description="Helical" evidence="7">
    <location>
        <begin position="21"/>
        <end position="42"/>
    </location>
</feature>
<dbReference type="OrthoDB" id="57451at2157"/>
<dbReference type="InterPro" id="IPR000515">
    <property type="entry name" value="MetI-like"/>
</dbReference>
<dbReference type="SUPFAM" id="SSF161098">
    <property type="entry name" value="MetI-like"/>
    <property type="match status" value="1"/>
</dbReference>
<dbReference type="AlphaFoldDB" id="A0A1I0P9Q4"/>
<evidence type="ECO:0000256" key="5">
    <source>
        <dbReference type="ARBA" id="ARBA00022989"/>
    </source>
</evidence>
<evidence type="ECO:0000256" key="6">
    <source>
        <dbReference type="ARBA" id="ARBA00023136"/>
    </source>
</evidence>
<evidence type="ECO:0000256" key="4">
    <source>
        <dbReference type="ARBA" id="ARBA00022692"/>
    </source>
</evidence>
<feature type="transmembrane region" description="Helical" evidence="7">
    <location>
        <begin position="150"/>
        <end position="172"/>
    </location>
</feature>
<dbReference type="STRING" id="1202768.SAMN05216285_2307"/>
<proteinExistence type="inferred from homology"/>
<keyword evidence="2 7" id="KW-0813">Transport</keyword>
<comment type="similarity">
    <text evidence="7">Belongs to the binding-protein-dependent transport system permease family.</text>
</comment>
<evidence type="ECO:0000256" key="2">
    <source>
        <dbReference type="ARBA" id="ARBA00022448"/>
    </source>
</evidence>
<keyword evidence="10" id="KW-1185">Reference proteome</keyword>
<dbReference type="GO" id="GO:0055085">
    <property type="term" value="P:transmembrane transport"/>
    <property type="evidence" value="ECO:0007669"/>
    <property type="project" value="InterPro"/>
</dbReference>
<dbReference type="CDD" id="cd06261">
    <property type="entry name" value="TM_PBP2"/>
    <property type="match status" value="1"/>
</dbReference>
<evidence type="ECO:0000256" key="1">
    <source>
        <dbReference type="ARBA" id="ARBA00004651"/>
    </source>
</evidence>
<dbReference type="PROSITE" id="PS50928">
    <property type="entry name" value="ABC_TM1"/>
    <property type="match status" value="1"/>
</dbReference>
<reference evidence="10" key="1">
    <citation type="submission" date="2016-10" db="EMBL/GenBank/DDBJ databases">
        <authorList>
            <person name="Varghese N."/>
        </authorList>
    </citation>
    <scope>NUCLEOTIDE SEQUENCE [LARGE SCALE GENOMIC DNA]</scope>
    <source>
        <strain evidence="10">CGMCC 1.12284</strain>
    </source>
</reference>
<evidence type="ECO:0000256" key="7">
    <source>
        <dbReference type="RuleBase" id="RU363032"/>
    </source>
</evidence>
<feature type="transmembrane region" description="Helical" evidence="7">
    <location>
        <begin position="193"/>
        <end position="218"/>
    </location>
</feature>
<dbReference type="Proteomes" id="UP000183275">
    <property type="component" value="Unassembled WGS sequence"/>
</dbReference>
<feature type="transmembrane region" description="Helical" evidence="7">
    <location>
        <begin position="249"/>
        <end position="271"/>
    </location>
</feature>
<dbReference type="Pfam" id="PF00528">
    <property type="entry name" value="BPD_transp_1"/>
    <property type="match status" value="1"/>
</dbReference>
<dbReference type="RefSeq" id="WP_074854781.1">
    <property type="nucleotide sequence ID" value="NZ_FOIS01000003.1"/>
</dbReference>
<keyword evidence="4 7" id="KW-0812">Transmembrane</keyword>
<dbReference type="GO" id="GO:0005886">
    <property type="term" value="C:plasma membrane"/>
    <property type="evidence" value="ECO:0007669"/>
    <property type="project" value="UniProtKB-SubCell"/>
</dbReference>
<keyword evidence="6 7" id="KW-0472">Membrane</keyword>
<dbReference type="PANTHER" id="PTHR32243">
    <property type="entry name" value="MALTOSE TRANSPORT SYSTEM PERMEASE-RELATED"/>
    <property type="match status" value="1"/>
</dbReference>